<sequence>MLGVQTIGNATLIAYDGTPVLSTDPWMGRDHYAYFGSWHLPYNIPDNIREDVIKSEYIWFSHGHPDHLNPDSLNLFKNNKIL</sequence>
<gene>
    <name evidence="1" type="ORF">METZ01_LOCUS336964</name>
</gene>
<dbReference type="AlphaFoldDB" id="A0A382QGP4"/>
<name>A0A382QGP4_9ZZZZ</name>
<dbReference type="EMBL" id="UINC01114066">
    <property type="protein sequence ID" value="SVC84110.1"/>
    <property type="molecule type" value="Genomic_DNA"/>
</dbReference>
<accession>A0A382QGP4</accession>
<dbReference type="Gene3D" id="3.60.15.10">
    <property type="entry name" value="Ribonuclease Z/Hydroxyacylglutathione hydrolase-like"/>
    <property type="match status" value="1"/>
</dbReference>
<proteinExistence type="predicted"/>
<dbReference type="InterPro" id="IPR036866">
    <property type="entry name" value="RibonucZ/Hydroxyglut_hydro"/>
</dbReference>
<organism evidence="1">
    <name type="scientific">marine metagenome</name>
    <dbReference type="NCBI Taxonomy" id="408172"/>
    <lineage>
        <taxon>unclassified sequences</taxon>
        <taxon>metagenomes</taxon>
        <taxon>ecological metagenomes</taxon>
    </lineage>
</organism>
<evidence type="ECO:0008006" key="2">
    <source>
        <dbReference type="Google" id="ProtNLM"/>
    </source>
</evidence>
<evidence type="ECO:0000313" key="1">
    <source>
        <dbReference type="EMBL" id="SVC84110.1"/>
    </source>
</evidence>
<protein>
    <recommendedName>
        <fullName evidence="2">Metallo-beta-lactamase domain-containing protein</fullName>
    </recommendedName>
</protein>
<dbReference type="SUPFAM" id="SSF56281">
    <property type="entry name" value="Metallo-hydrolase/oxidoreductase"/>
    <property type="match status" value="1"/>
</dbReference>
<reference evidence="1" key="1">
    <citation type="submission" date="2018-05" db="EMBL/GenBank/DDBJ databases">
        <authorList>
            <person name="Lanie J.A."/>
            <person name="Ng W.-L."/>
            <person name="Kazmierczak K.M."/>
            <person name="Andrzejewski T.M."/>
            <person name="Davidsen T.M."/>
            <person name="Wayne K.J."/>
            <person name="Tettelin H."/>
            <person name="Glass J.I."/>
            <person name="Rusch D."/>
            <person name="Podicherti R."/>
            <person name="Tsui H.-C.T."/>
            <person name="Winkler M.E."/>
        </authorList>
    </citation>
    <scope>NUCLEOTIDE SEQUENCE</scope>
</reference>
<feature type="non-terminal residue" evidence="1">
    <location>
        <position position="82"/>
    </location>
</feature>